<organism evidence="3 4">
    <name type="scientific">Larkinella arboricola</name>
    <dbReference type="NCBI Taxonomy" id="643671"/>
    <lineage>
        <taxon>Bacteria</taxon>
        <taxon>Pseudomonadati</taxon>
        <taxon>Bacteroidota</taxon>
        <taxon>Cytophagia</taxon>
        <taxon>Cytophagales</taxon>
        <taxon>Spirosomataceae</taxon>
        <taxon>Larkinella</taxon>
    </lineage>
</organism>
<feature type="domain" description="DUF4350" evidence="2">
    <location>
        <begin position="37"/>
        <end position="220"/>
    </location>
</feature>
<dbReference type="EMBL" id="QLMC01000001">
    <property type="protein sequence ID" value="RAK02007.1"/>
    <property type="molecule type" value="Genomic_DNA"/>
</dbReference>
<gene>
    <name evidence="3" type="ORF">LX87_00121</name>
</gene>
<name>A0A327X4Q8_LARAB</name>
<dbReference type="AlphaFoldDB" id="A0A327X4Q8"/>
<dbReference type="Proteomes" id="UP000248790">
    <property type="component" value="Unassembled WGS sequence"/>
</dbReference>
<evidence type="ECO:0000259" key="2">
    <source>
        <dbReference type="Pfam" id="PF14258"/>
    </source>
</evidence>
<keyword evidence="1" id="KW-1133">Transmembrane helix</keyword>
<dbReference type="Pfam" id="PF14258">
    <property type="entry name" value="DUF4350"/>
    <property type="match status" value="1"/>
</dbReference>
<sequence>MKPNKYLLFLVITVVAYGLFEYYRPKPINWSPTYINQDKIPFGTKVVFDLLPDLMNQQPVTSLRLPVYNHLASSALPARSNYIFVCHSLQLNRPDRQKLLAYVKQGNTVFLSAYEFPDSLAMLLGFRAVLKAPTLRDTTLGMNFTNPTLKARTDYRFRHDDGRNFLVTTKAANTTVLGRNARNEPIFLKIRYGKGNFYIHNLPIAFTNFYVLDPATADYAYKALSYLPPQPTYWDEYQKQGRFNADEQSLLRYVISQPPLAWAYYLTVIGLLLYVLFAGKRTQRSIPVIEPLKNTSLEFVQTVGRLYYQRADHGNLAQKKIQYLLAFIREKFGLNTAIPDEDFKQTLARKSGVPEPDVQALFRQIAFSQQQVMSEYDLLRLNELIENFYTNAKA</sequence>
<dbReference type="RefSeq" id="WP_111626242.1">
    <property type="nucleotide sequence ID" value="NZ_QLMC01000001.1"/>
</dbReference>
<keyword evidence="1" id="KW-0472">Membrane</keyword>
<proteinExistence type="predicted"/>
<evidence type="ECO:0000256" key="1">
    <source>
        <dbReference type="SAM" id="Phobius"/>
    </source>
</evidence>
<keyword evidence="4" id="KW-1185">Reference proteome</keyword>
<reference evidence="3 4" key="1">
    <citation type="submission" date="2018-06" db="EMBL/GenBank/DDBJ databases">
        <title>Genomic Encyclopedia of Archaeal and Bacterial Type Strains, Phase II (KMG-II): from individual species to whole genera.</title>
        <authorList>
            <person name="Goeker M."/>
        </authorList>
    </citation>
    <scope>NUCLEOTIDE SEQUENCE [LARGE SCALE GENOMIC DNA]</scope>
    <source>
        <strain evidence="3 4">DSM 21851</strain>
    </source>
</reference>
<evidence type="ECO:0000313" key="3">
    <source>
        <dbReference type="EMBL" id="RAK02007.1"/>
    </source>
</evidence>
<dbReference type="InterPro" id="IPR025646">
    <property type="entry name" value="DUF4350"/>
</dbReference>
<evidence type="ECO:0000313" key="4">
    <source>
        <dbReference type="Proteomes" id="UP000248790"/>
    </source>
</evidence>
<keyword evidence="1" id="KW-0812">Transmembrane</keyword>
<feature type="transmembrane region" description="Helical" evidence="1">
    <location>
        <begin position="262"/>
        <end position="279"/>
    </location>
</feature>
<protein>
    <submittedName>
        <fullName evidence="3">Uncharacterized protein DUF4350</fullName>
    </submittedName>
</protein>
<accession>A0A327X4Q8</accession>
<comment type="caution">
    <text evidence="3">The sequence shown here is derived from an EMBL/GenBank/DDBJ whole genome shotgun (WGS) entry which is preliminary data.</text>
</comment>
<dbReference type="OrthoDB" id="1111222at2"/>